<feature type="active site" description="Proton donor; for dehydratase activity" evidence="4">
    <location>
        <position position="864"/>
    </location>
</feature>
<dbReference type="Gene3D" id="3.10.129.110">
    <property type="entry name" value="Polyketide synthase dehydratase"/>
    <property type="match status" value="1"/>
</dbReference>
<sequence>MEKILEFKGRDRPDENIKPRQRLESISRKDIAIIGMSGVFGSEENIEAFWEGLKRGKDFVCEVSEERKKECESYISVLGTLGVPSEDIEYPQGAFMNRIDTFDCRMFNISPMEADLMDPHQRILLQVMWQTVEDAGYGGRRLSGSRTGIYVGHSTDFGEEYKRYSRMVSSSNEEAAVTGNIRSVIASRLAYILDLKGPSITIDTACSSALMAVHTACQAIRLGECDMALAGAAKVLVVPIRENKGQGNIGIGSSTSRARTFDDSSDGTGIGEGAGAVLLKPLSKAMEDGDNIYAVIRGSASNQDGSSVGITAPNMAAQEEVILRAWKNADIDPQTVTYIETHGTGTRLGDPIEIGGIERAFEHYTDKKQFCAVASVKTNIGHLDHAAGIASLIKAAMALKHGELPPSLHFERPNRKIPFEDSPVYVNDTLSAWEGLEFPRRCGISSFGLSGTNCHMVLEEYNAQQSSATKALKEKHYPNIFVLSARSIDSLSELVDRYNELYQKPSALKAEDICFTSATGRGHYNIRLAIAVKNEWELKDRLNSIKGCNPADISSKGIFFGQHKIVSASKSVKDVGEITESDKKALSEEAGRLVEGILKAEGSEDTGEMAERLCGAYVMGADVEWERLYSRSKYKKVSLPAYPFLKERHWVKPGNFHIVPQSHSAEHIGHPILDACLVSSMDSDIYSTMFSVDRHWVLNEHKIAGNYVVPGTAYIEIAREIASRYNSQDAVELTEVIFITPLAAEKGSPVEAQIIVREGKDRRDFAVVSRSGHEGGWVRHVEGSFSFAGKEKLPKYDMEQLKKRFSSEQDIDYTDMMQAVEVGPRFMNMKKVYIGDKEALGYFELPEAYSGDMDEYYLHPAIMDSAVNMVNDQVGEGLYLPLSYKKLKIYGRMPSKIYSYIRKSGQKEESSETGTFEIALIDTDGNVFARVDYYTVKKVHFAEARKPVEKEPDFYYTGWMPEPAQHTGLLTDGAAVLVFKDSRGLAEEISDILRNKGVKVYEVEAGDGYAAKDEYRYAVGQAQEDYDKLISATAGKVGTVLHMLSIDEAHNLDPADKNGENVERGIDSLFFLTKALIGQKAGNINLTVITDYAFEVSGDEPCIKPHNAALLGFARVAANEYEALGLRGLDIDDGMSAGDILNLLDSSGAGSFAAYRNGIRYVEELRKADAEAIGNNRVQIKEDGVYIITGGAGGIGLEIARYFSSQNNVRLCLINRTPIPERNEWDGITEENKHFKLCRLINTIREIEASGSRVVHYSADVADIGALREVISEVRQEFGSINGVIHAAGVAGDGFIINKEKEALHAVISPKIAGTAFLAKLTEEDNLDFFVMFSSISSLLAAPGQSDYTAANTYMDAYAGYMLKKGRRAAAIGWPAWSETGMAVDYNAVGEDDVFLPISTAAAIKAFERLISSGMARVIPSKINYAILAGAQGELPVALSEEIQSEVEKNSRSKSPNAVTPAAAVGTGVVLKGRVGQSYTQTEYELAGIWSTVLGIQDVDIFDNFSNVGGDSILATRLLREMQKKYGGLVDISDVFTYSTINEMAQYIDSRNGNAGELEMEDEGNDGDNEPDSSLDDVLEKLSKGEMSIEEAEKLINLGMDEDESD</sequence>
<dbReference type="PROSITE" id="PS52004">
    <property type="entry name" value="KS3_2"/>
    <property type="match status" value="1"/>
</dbReference>
<dbReference type="Pfam" id="PF14765">
    <property type="entry name" value="PS-DH"/>
    <property type="match status" value="1"/>
</dbReference>
<dbReference type="InterPro" id="IPR049552">
    <property type="entry name" value="PKS_DH_N"/>
</dbReference>
<evidence type="ECO:0000256" key="2">
    <source>
        <dbReference type="ARBA" id="ARBA00022553"/>
    </source>
</evidence>
<keyword evidence="10" id="KW-1185">Reference proteome</keyword>
<dbReference type="Pfam" id="PF00550">
    <property type="entry name" value="PP-binding"/>
    <property type="match status" value="1"/>
</dbReference>
<dbReference type="InterPro" id="IPR016039">
    <property type="entry name" value="Thiolase-like"/>
</dbReference>
<dbReference type="GO" id="GO:0004312">
    <property type="term" value="F:fatty acid synthase activity"/>
    <property type="evidence" value="ECO:0007669"/>
    <property type="project" value="TreeGrafter"/>
</dbReference>
<evidence type="ECO:0000259" key="7">
    <source>
        <dbReference type="PROSITE" id="PS52004"/>
    </source>
</evidence>
<evidence type="ECO:0000256" key="3">
    <source>
        <dbReference type="ARBA" id="ARBA00022679"/>
    </source>
</evidence>
<feature type="domain" description="Ketosynthase family 3 (KS3)" evidence="7">
    <location>
        <begin position="28"/>
        <end position="460"/>
    </location>
</feature>
<dbReference type="SMART" id="SM00823">
    <property type="entry name" value="PKS_PP"/>
    <property type="match status" value="1"/>
</dbReference>
<dbReference type="InterPro" id="IPR042104">
    <property type="entry name" value="PKS_dehydratase_sf"/>
</dbReference>
<dbReference type="SMART" id="SM00822">
    <property type="entry name" value="PKS_KR"/>
    <property type="match status" value="1"/>
</dbReference>
<dbReference type="Gene3D" id="3.40.47.10">
    <property type="match status" value="1"/>
</dbReference>
<feature type="domain" description="Carrier" evidence="6">
    <location>
        <begin position="1477"/>
        <end position="1552"/>
    </location>
</feature>
<evidence type="ECO:0000256" key="1">
    <source>
        <dbReference type="ARBA" id="ARBA00022450"/>
    </source>
</evidence>
<dbReference type="CDD" id="cd00833">
    <property type="entry name" value="PKS"/>
    <property type="match status" value="1"/>
</dbReference>
<dbReference type="Pfam" id="PF21394">
    <property type="entry name" value="Beta-ketacyl_N"/>
    <property type="match status" value="1"/>
</dbReference>
<dbReference type="Proteomes" id="UP000253034">
    <property type="component" value="Unassembled WGS sequence"/>
</dbReference>
<dbReference type="GO" id="GO:0004315">
    <property type="term" value="F:3-oxoacyl-[acyl-carrier-protein] synthase activity"/>
    <property type="evidence" value="ECO:0007669"/>
    <property type="project" value="InterPro"/>
</dbReference>
<keyword evidence="3" id="KW-0808">Transferase</keyword>
<dbReference type="InterPro" id="IPR036291">
    <property type="entry name" value="NAD(P)-bd_dom_sf"/>
</dbReference>
<dbReference type="RefSeq" id="WP_170138279.1">
    <property type="nucleotide sequence ID" value="NZ_QPJT01000052.1"/>
</dbReference>
<dbReference type="InterPro" id="IPR049551">
    <property type="entry name" value="PKS_DH_C"/>
</dbReference>
<feature type="region of interest" description="Disordered" evidence="5">
    <location>
        <begin position="1556"/>
        <end position="1576"/>
    </location>
</feature>
<evidence type="ECO:0000313" key="10">
    <source>
        <dbReference type="Proteomes" id="UP000253034"/>
    </source>
</evidence>
<dbReference type="EMBL" id="QPJT01000052">
    <property type="protein sequence ID" value="RCX07581.1"/>
    <property type="molecule type" value="Genomic_DNA"/>
</dbReference>
<dbReference type="InterPro" id="IPR057326">
    <property type="entry name" value="KR_dom"/>
</dbReference>
<dbReference type="SMART" id="SM00826">
    <property type="entry name" value="PKS_DH"/>
    <property type="match status" value="1"/>
</dbReference>
<keyword evidence="2" id="KW-0597">Phosphoprotein</keyword>
<dbReference type="PANTHER" id="PTHR43775">
    <property type="entry name" value="FATTY ACID SYNTHASE"/>
    <property type="match status" value="1"/>
</dbReference>
<protein>
    <submittedName>
        <fullName evidence="9">Phosphopantetheine binding protein</fullName>
    </submittedName>
</protein>
<dbReference type="InterPro" id="IPR014031">
    <property type="entry name" value="Ketoacyl_synth_C"/>
</dbReference>
<dbReference type="PROSITE" id="PS52019">
    <property type="entry name" value="PKS_MFAS_DH"/>
    <property type="match status" value="1"/>
</dbReference>
<accession>A0A369AEH7</accession>
<gene>
    <name evidence="9" type="ORF">DFR58_1522</name>
</gene>
<evidence type="ECO:0000313" key="9">
    <source>
        <dbReference type="EMBL" id="RCX07581.1"/>
    </source>
</evidence>
<evidence type="ECO:0000256" key="4">
    <source>
        <dbReference type="PROSITE-ProRule" id="PRU01363"/>
    </source>
</evidence>
<dbReference type="Pfam" id="PF21089">
    <property type="entry name" value="PKS_DH_N"/>
    <property type="match status" value="1"/>
</dbReference>
<dbReference type="PROSITE" id="PS00606">
    <property type="entry name" value="KS3_1"/>
    <property type="match status" value="1"/>
</dbReference>
<dbReference type="InterPro" id="IPR036736">
    <property type="entry name" value="ACP-like_sf"/>
</dbReference>
<dbReference type="InterPro" id="IPR050091">
    <property type="entry name" value="PKS_NRPS_Biosynth_Enz"/>
</dbReference>
<dbReference type="InterPro" id="IPR032821">
    <property type="entry name" value="PKS_assoc"/>
</dbReference>
<feature type="domain" description="PKS/mFAS DH" evidence="8">
    <location>
        <begin position="670"/>
        <end position="945"/>
    </location>
</feature>
<dbReference type="GO" id="GO:0031177">
    <property type="term" value="F:phosphopantetheine binding"/>
    <property type="evidence" value="ECO:0007669"/>
    <property type="project" value="InterPro"/>
</dbReference>
<reference evidence="9 10" key="1">
    <citation type="submission" date="2018-07" db="EMBL/GenBank/DDBJ databases">
        <title>Genomic Encyclopedia of Type Strains, Phase IV (KMG-IV): sequencing the most valuable type-strain genomes for metagenomic binning, comparative biology and taxonomic classification.</title>
        <authorList>
            <person name="Goeker M."/>
        </authorList>
    </citation>
    <scope>NUCLEOTIDE SEQUENCE [LARGE SCALE GENOMIC DNA]</scope>
    <source>
        <strain evidence="9 10">DSM 27016</strain>
    </source>
</reference>
<dbReference type="SMART" id="SM00825">
    <property type="entry name" value="PKS_KS"/>
    <property type="match status" value="1"/>
</dbReference>
<dbReference type="PANTHER" id="PTHR43775:SF37">
    <property type="entry name" value="SI:DKEY-61P9.11"/>
    <property type="match status" value="1"/>
</dbReference>
<dbReference type="InterPro" id="IPR009081">
    <property type="entry name" value="PP-bd_ACP"/>
</dbReference>
<dbReference type="InterPro" id="IPR014030">
    <property type="entry name" value="Ketoacyl_synth_N"/>
</dbReference>
<evidence type="ECO:0000256" key="5">
    <source>
        <dbReference type="SAM" id="MobiDB-lite"/>
    </source>
</evidence>
<proteinExistence type="predicted"/>
<dbReference type="SUPFAM" id="SSF51735">
    <property type="entry name" value="NAD(P)-binding Rossmann-fold domains"/>
    <property type="match status" value="2"/>
</dbReference>
<evidence type="ECO:0000259" key="8">
    <source>
        <dbReference type="PROSITE" id="PS52019"/>
    </source>
</evidence>
<dbReference type="CDD" id="cd08953">
    <property type="entry name" value="KR_2_SDR_x"/>
    <property type="match status" value="1"/>
</dbReference>
<dbReference type="Gene3D" id="1.10.1240.100">
    <property type="match status" value="1"/>
</dbReference>
<keyword evidence="1" id="KW-0596">Phosphopantetheine</keyword>
<dbReference type="Pfam" id="PF00109">
    <property type="entry name" value="ketoacyl-synt"/>
    <property type="match status" value="1"/>
</dbReference>
<dbReference type="SUPFAM" id="SSF53901">
    <property type="entry name" value="Thiolase-like"/>
    <property type="match status" value="1"/>
</dbReference>
<dbReference type="InterPro" id="IPR020806">
    <property type="entry name" value="PKS_PP-bd"/>
</dbReference>
<comment type="caution">
    <text evidence="9">The sequence shown here is derived from an EMBL/GenBank/DDBJ whole genome shotgun (WGS) entry which is preliminary data.</text>
</comment>
<feature type="region of interest" description="C-terminal hotdog fold" evidence="4">
    <location>
        <begin position="806"/>
        <end position="945"/>
    </location>
</feature>
<dbReference type="Pfam" id="PF16197">
    <property type="entry name" value="KAsynt_C_assoc"/>
    <property type="match status" value="1"/>
</dbReference>
<organism evidence="9 10">
    <name type="scientific">Anaerobacterium chartisolvens</name>
    <dbReference type="NCBI Taxonomy" id="1297424"/>
    <lineage>
        <taxon>Bacteria</taxon>
        <taxon>Bacillati</taxon>
        <taxon>Bacillota</taxon>
        <taxon>Clostridia</taxon>
        <taxon>Eubacteriales</taxon>
        <taxon>Oscillospiraceae</taxon>
        <taxon>Anaerobacterium</taxon>
    </lineage>
</organism>
<dbReference type="Pfam" id="PF08659">
    <property type="entry name" value="KR"/>
    <property type="match status" value="1"/>
</dbReference>
<dbReference type="SUPFAM" id="SSF47336">
    <property type="entry name" value="ACP-like"/>
    <property type="match status" value="1"/>
</dbReference>
<dbReference type="Gene3D" id="3.40.50.720">
    <property type="entry name" value="NAD(P)-binding Rossmann-like Domain"/>
    <property type="match status" value="1"/>
</dbReference>
<dbReference type="Gene3D" id="1.10.1200.10">
    <property type="entry name" value="ACP-like"/>
    <property type="match status" value="1"/>
</dbReference>
<evidence type="ECO:0000259" key="6">
    <source>
        <dbReference type="PROSITE" id="PS50075"/>
    </source>
</evidence>
<dbReference type="InterPro" id="IPR049900">
    <property type="entry name" value="PKS_mFAS_DH"/>
</dbReference>
<dbReference type="InterPro" id="IPR049490">
    <property type="entry name" value="C883_1060-like_KR_N"/>
</dbReference>
<name>A0A369AEH7_9FIRM</name>
<feature type="compositionally biased region" description="Acidic residues" evidence="5">
    <location>
        <begin position="1558"/>
        <end position="1576"/>
    </location>
</feature>
<dbReference type="InterPro" id="IPR013968">
    <property type="entry name" value="PKS_KR"/>
</dbReference>
<feature type="region of interest" description="N-terminal hotdog fold" evidence="4">
    <location>
        <begin position="670"/>
        <end position="792"/>
    </location>
</feature>
<dbReference type="InterPro" id="IPR018201">
    <property type="entry name" value="Ketoacyl_synth_AS"/>
</dbReference>
<dbReference type="PROSITE" id="PS50075">
    <property type="entry name" value="CARRIER"/>
    <property type="match status" value="1"/>
</dbReference>
<dbReference type="GO" id="GO:0006633">
    <property type="term" value="P:fatty acid biosynthetic process"/>
    <property type="evidence" value="ECO:0007669"/>
    <property type="project" value="InterPro"/>
</dbReference>
<dbReference type="InterPro" id="IPR020841">
    <property type="entry name" value="PKS_Beta-ketoAc_synthase_dom"/>
</dbReference>
<dbReference type="InterPro" id="IPR020807">
    <property type="entry name" value="PKS_DH"/>
</dbReference>
<dbReference type="Pfam" id="PF02801">
    <property type="entry name" value="Ketoacyl-synt_C"/>
    <property type="match status" value="1"/>
</dbReference>
<feature type="active site" description="Proton acceptor; for dehydratase activity" evidence="4">
    <location>
        <position position="701"/>
    </location>
</feature>